<gene>
    <name evidence="7" type="ORF">UFOPK3574_00069</name>
</gene>
<organism evidence="7">
    <name type="scientific">freshwater metagenome</name>
    <dbReference type="NCBI Taxonomy" id="449393"/>
    <lineage>
        <taxon>unclassified sequences</taxon>
        <taxon>metagenomes</taxon>
        <taxon>ecological metagenomes</taxon>
    </lineage>
</organism>
<keyword evidence="2 5" id="KW-0812">Transmembrane</keyword>
<feature type="transmembrane region" description="Helical" evidence="5">
    <location>
        <begin position="201"/>
        <end position="219"/>
    </location>
</feature>
<feature type="transmembrane region" description="Helical" evidence="5">
    <location>
        <begin position="21"/>
        <end position="41"/>
    </location>
</feature>
<evidence type="ECO:0000259" key="6">
    <source>
        <dbReference type="Pfam" id="PF00916"/>
    </source>
</evidence>
<feature type="transmembrane region" description="Helical" evidence="5">
    <location>
        <begin position="93"/>
        <end position="111"/>
    </location>
</feature>
<feature type="domain" description="SLC26A/SulP transporter" evidence="6">
    <location>
        <begin position="18"/>
        <end position="388"/>
    </location>
</feature>
<evidence type="ECO:0000256" key="1">
    <source>
        <dbReference type="ARBA" id="ARBA00004141"/>
    </source>
</evidence>
<comment type="subcellular location">
    <subcellularLocation>
        <location evidence="1">Membrane</location>
        <topology evidence="1">Multi-pass membrane protein</topology>
    </subcellularLocation>
</comment>
<feature type="transmembrane region" description="Helical" evidence="5">
    <location>
        <begin position="333"/>
        <end position="363"/>
    </location>
</feature>
<feature type="transmembrane region" description="Helical" evidence="5">
    <location>
        <begin position="246"/>
        <end position="266"/>
    </location>
</feature>
<feature type="transmembrane region" description="Helical" evidence="5">
    <location>
        <begin position="383"/>
        <end position="411"/>
    </location>
</feature>
<dbReference type="AlphaFoldDB" id="A0A6J5YII1"/>
<keyword evidence="4 5" id="KW-0472">Membrane</keyword>
<sequence>MSISYLSRNDFPKSKSEFYSDLAAGLTVAIVALPLAIGFAVTTGMSAASGITTAIIAGFIAALFGGSRYQVSGPTGAMTVVLIPIVTQYGVTAIPALGVMAGLIVVIAAICRAGSIINRVPWAVVEGFTVGIALVIALQQIPLALDIPKGSGDRTYLVAWHTLQDAIDAGINWSSITAVILTLVVKFNYPKLAHRYKFKVHIPASIVAILIITAGSLAFDLNLNSIGDIPRSIGTWSVDLIELNSLGHLILPAALIAILAAIESLLSARVADGMVHAQGSEKYDPNKELFGQGLATIGSSLFGGMPATGAIARTSVNVRNHAKSRVASMAHAMILLLIVLLLAPVVSAIPTAAIAGVLIGTSYRILNPASIRESLKTTYAEASVLVITASVTLLIDLIWGIGVGIVAHFVAKLVNRGR</sequence>
<feature type="transmembrane region" description="Helical" evidence="5">
    <location>
        <begin position="170"/>
        <end position="189"/>
    </location>
</feature>
<proteinExistence type="predicted"/>
<keyword evidence="3 5" id="KW-1133">Transmembrane helix</keyword>
<reference evidence="7" key="1">
    <citation type="submission" date="2020-05" db="EMBL/GenBank/DDBJ databases">
        <authorList>
            <person name="Chiriac C."/>
            <person name="Salcher M."/>
            <person name="Ghai R."/>
            <person name="Kavagutti S V."/>
        </authorList>
    </citation>
    <scope>NUCLEOTIDE SEQUENCE</scope>
</reference>
<accession>A0A6J5YII1</accession>
<evidence type="ECO:0000256" key="2">
    <source>
        <dbReference type="ARBA" id="ARBA00022692"/>
    </source>
</evidence>
<name>A0A6J5YII1_9ZZZZ</name>
<feature type="transmembrane region" description="Helical" evidence="5">
    <location>
        <begin position="47"/>
        <end position="64"/>
    </location>
</feature>
<evidence type="ECO:0000313" key="7">
    <source>
        <dbReference type="EMBL" id="CAB4329844.1"/>
    </source>
</evidence>
<dbReference type="PANTHER" id="PTHR11814">
    <property type="entry name" value="SULFATE TRANSPORTER"/>
    <property type="match status" value="1"/>
</dbReference>
<evidence type="ECO:0000256" key="3">
    <source>
        <dbReference type="ARBA" id="ARBA00022989"/>
    </source>
</evidence>
<feature type="transmembrane region" description="Helical" evidence="5">
    <location>
        <begin position="123"/>
        <end position="141"/>
    </location>
</feature>
<dbReference type="GO" id="GO:0016020">
    <property type="term" value="C:membrane"/>
    <property type="evidence" value="ECO:0007669"/>
    <property type="project" value="UniProtKB-SubCell"/>
</dbReference>
<dbReference type="EMBL" id="CAESAF010000002">
    <property type="protein sequence ID" value="CAB4329844.1"/>
    <property type="molecule type" value="Genomic_DNA"/>
</dbReference>
<evidence type="ECO:0000256" key="5">
    <source>
        <dbReference type="SAM" id="Phobius"/>
    </source>
</evidence>
<dbReference type="InterPro" id="IPR011547">
    <property type="entry name" value="SLC26A/SulP_dom"/>
</dbReference>
<dbReference type="Pfam" id="PF00916">
    <property type="entry name" value="Sulfate_transp"/>
    <property type="match status" value="1"/>
</dbReference>
<dbReference type="GO" id="GO:0055085">
    <property type="term" value="P:transmembrane transport"/>
    <property type="evidence" value="ECO:0007669"/>
    <property type="project" value="InterPro"/>
</dbReference>
<protein>
    <submittedName>
        <fullName evidence="7">Unannotated protein</fullName>
    </submittedName>
</protein>
<dbReference type="InterPro" id="IPR001902">
    <property type="entry name" value="SLC26A/SulP_fam"/>
</dbReference>
<evidence type="ECO:0000256" key="4">
    <source>
        <dbReference type="ARBA" id="ARBA00023136"/>
    </source>
</evidence>